<comment type="caution">
    <text evidence="1">The sequence shown here is derived from an EMBL/GenBank/DDBJ whole genome shotgun (WGS) entry which is preliminary data.</text>
</comment>
<organism evidence="1 2">
    <name type="scientific">Streptococcus equi subsp. ruminatorum CECT 5772</name>
    <dbReference type="NCBI Taxonomy" id="1051981"/>
    <lineage>
        <taxon>Bacteria</taxon>
        <taxon>Bacillati</taxon>
        <taxon>Bacillota</taxon>
        <taxon>Bacilli</taxon>
        <taxon>Lactobacillales</taxon>
        <taxon>Streptococcaceae</taxon>
        <taxon>Streptococcus</taxon>
    </lineage>
</organism>
<proteinExistence type="predicted"/>
<accession>A0A922NS18</accession>
<dbReference type="AlphaFoldDB" id="A0A922NS18"/>
<evidence type="ECO:0000313" key="1">
    <source>
        <dbReference type="EMBL" id="KED03374.1"/>
    </source>
</evidence>
<sequence length="61" mass="6957">MLSYQSPTTVDKRVPKSRKTTKRLLTKGTYSLETFRKQALLILNMMSVTARKSPSGRPELD</sequence>
<protein>
    <submittedName>
        <fullName evidence="1">Uncharacterized protein</fullName>
    </submittedName>
</protein>
<name>A0A922NS18_9STRE</name>
<gene>
    <name evidence="1" type="ORF">CECT5772_10933</name>
</gene>
<dbReference type="Proteomes" id="UP000028704">
    <property type="component" value="Unassembled WGS sequence"/>
</dbReference>
<reference evidence="1 2" key="1">
    <citation type="journal article" date="2014" name="Int. J. Syst. Evol. Microbiol.">
        <title>Phylogenomics and the dynamic genome evolution of the genus Streptococcus.</title>
        <authorList>
            <consortium name="The Broad Institute Genome Sequencing Platform"/>
            <person name="Richards V.P."/>
            <person name="Palmer S.R."/>
            <person name="Pavinski Bitar P.D."/>
            <person name="Qin X."/>
            <person name="Weinstock G.M."/>
            <person name="Highlander S.K."/>
            <person name="Town C.D."/>
            <person name="Burne R.A."/>
            <person name="Stanhope M.J."/>
        </authorList>
    </citation>
    <scope>NUCLEOTIDE SEQUENCE [LARGE SCALE GENOMIC DNA]</scope>
    <source>
        <strain evidence="1 2">CECT 5772</strain>
    </source>
</reference>
<dbReference type="EMBL" id="AWEX01000116">
    <property type="protein sequence ID" value="KED03374.1"/>
    <property type="molecule type" value="Genomic_DNA"/>
</dbReference>
<evidence type="ECO:0000313" key="2">
    <source>
        <dbReference type="Proteomes" id="UP000028704"/>
    </source>
</evidence>